<dbReference type="EMBL" id="QXGE01000032">
    <property type="protein sequence ID" value="KAE9328574.1"/>
    <property type="molecule type" value="Genomic_DNA"/>
</dbReference>
<keyword evidence="1" id="KW-0812">Transmembrane</keyword>
<dbReference type="AlphaFoldDB" id="A0A6A4F5Y9"/>
<evidence type="ECO:0000313" key="5">
    <source>
        <dbReference type="Proteomes" id="UP000437068"/>
    </source>
</evidence>
<gene>
    <name evidence="3" type="ORF">PF001_g1322</name>
    <name evidence="2" type="ORF">PF009_g2478</name>
</gene>
<dbReference type="Proteomes" id="UP000437068">
    <property type="component" value="Unassembled WGS sequence"/>
</dbReference>
<evidence type="ECO:0000313" key="4">
    <source>
        <dbReference type="Proteomes" id="UP000429523"/>
    </source>
</evidence>
<dbReference type="EMBL" id="QXGF01000066">
    <property type="protein sequence ID" value="KAE8947934.1"/>
    <property type="molecule type" value="Genomic_DNA"/>
</dbReference>
<keyword evidence="1" id="KW-0472">Membrane</keyword>
<organism evidence="3 5">
    <name type="scientific">Phytophthora fragariae</name>
    <dbReference type="NCBI Taxonomy" id="53985"/>
    <lineage>
        <taxon>Eukaryota</taxon>
        <taxon>Sar</taxon>
        <taxon>Stramenopiles</taxon>
        <taxon>Oomycota</taxon>
        <taxon>Peronosporomycetes</taxon>
        <taxon>Peronosporales</taxon>
        <taxon>Peronosporaceae</taxon>
        <taxon>Phytophthora</taxon>
    </lineage>
</organism>
<evidence type="ECO:0000313" key="3">
    <source>
        <dbReference type="EMBL" id="KAE9328574.1"/>
    </source>
</evidence>
<proteinExistence type="predicted"/>
<keyword evidence="1" id="KW-1133">Transmembrane helix</keyword>
<protein>
    <submittedName>
        <fullName evidence="3">Uncharacterized protein</fullName>
    </submittedName>
</protein>
<accession>A0A6A4F5Y9</accession>
<sequence>MVLRGPNWSAVVVFPALIGLARVLRPRRRRQCRLHSLRLQPPPPRENFDVGWSFSAPAPPGVDLHG</sequence>
<feature type="transmembrane region" description="Helical" evidence="1">
    <location>
        <begin position="6"/>
        <end position="24"/>
    </location>
</feature>
<evidence type="ECO:0000313" key="2">
    <source>
        <dbReference type="EMBL" id="KAE8947934.1"/>
    </source>
</evidence>
<dbReference type="Proteomes" id="UP000429523">
    <property type="component" value="Unassembled WGS sequence"/>
</dbReference>
<reference evidence="4 5" key="1">
    <citation type="submission" date="2018-08" db="EMBL/GenBank/DDBJ databases">
        <title>Genomic investigation of the strawberry pathogen Phytophthora fragariae indicates pathogenicity is determined by transcriptional variation in three key races.</title>
        <authorList>
            <person name="Adams T.M."/>
            <person name="Armitage A.D."/>
            <person name="Sobczyk M.K."/>
            <person name="Bates H.J."/>
            <person name="Dunwell J.M."/>
            <person name="Nellist C.F."/>
            <person name="Harrison R.J."/>
        </authorList>
    </citation>
    <scope>NUCLEOTIDE SEQUENCE [LARGE SCALE GENOMIC DNA]</scope>
    <source>
        <strain evidence="3 5">A4</strain>
        <strain evidence="2 4">NOV-9</strain>
    </source>
</reference>
<name>A0A6A4F5Y9_9STRA</name>
<evidence type="ECO:0000256" key="1">
    <source>
        <dbReference type="SAM" id="Phobius"/>
    </source>
</evidence>
<comment type="caution">
    <text evidence="3">The sequence shown here is derived from an EMBL/GenBank/DDBJ whole genome shotgun (WGS) entry which is preliminary data.</text>
</comment>